<accession>A0A917RZ02</accession>
<dbReference type="Pfam" id="PF01569">
    <property type="entry name" value="PAP2"/>
    <property type="match status" value="1"/>
</dbReference>
<protein>
    <submittedName>
        <fullName evidence="3">Lipid phosphate phosphatase YodM</fullName>
    </submittedName>
</protein>
<keyword evidence="1" id="KW-0812">Transmembrane</keyword>
<dbReference type="InterPro" id="IPR036938">
    <property type="entry name" value="PAP2/HPO_sf"/>
</dbReference>
<dbReference type="PANTHER" id="PTHR14969:SF13">
    <property type="entry name" value="AT30094P"/>
    <property type="match status" value="1"/>
</dbReference>
<keyword evidence="4" id="KW-1185">Reference proteome</keyword>
<evidence type="ECO:0000256" key="1">
    <source>
        <dbReference type="SAM" id="Phobius"/>
    </source>
</evidence>
<dbReference type="SUPFAM" id="SSF48317">
    <property type="entry name" value="Acid phosphatase/Vanadium-dependent haloperoxidase"/>
    <property type="match status" value="1"/>
</dbReference>
<reference evidence="3" key="2">
    <citation type="submission" date="2020-09" db="EMBL/GenBank/DDBJ databases">
        <authorList>
            <person name="Sun Q."/>
            <person name="Ohkuma M."/>
        </authorList>
    </citation>
    <scope>NUCLEOTIDE SEQUENCE</scope>
    <source>
        <strain evidence="3">JCM 15325</strain>
    </source>
</reference>
<evidence type="ECO:0000259" key="2">
    <source>
        <dbReference type="SMART" id="SM00014"/>
    </source>
</evidence>
<feature type="transmembrane region" description="Helical" evidence="1">
    <location>
        <begin position="126"/>
        <end position="145"/>
    </location>
</feature>
<feature type="transmembrane region" description="Helical" evidence="1">
    <location>
        <begin position="46"/>
        <end position="75"/>
    </location>
</feature>
<dbReference type="SMART" id="SM00014">
    <property type="entry name" value="acidPPc"/>
    <property type="match status" value="1"/>
</dbReference>
<evidence type="ECO:0000313" key="3">
    <source>
        <dbReference type="EMBL" id="GGL46090.1"/>
    </source>
</evidence>
<feature type="transmembrane region" description="Helical" evidence="1">
    <location>
        <begin position="151"/>
        <end position="171"/>
    </location>
</feature>
<dbReference type="Gene3D" id="1.20.144.10">
    <property type="entry name" value="Phosphatidic acid phosphatase type 2/haloperoxidase"/>
    <property type="match status" value="2"/>
</dbReference>
<dbReference type="EMBL" id="BMOK01000002">
    <property type="protein sequence ID" value="GGL46090.1"/>
    <property type="molecule type" value="Genomic_DNA"/>
</dbReference>
<sequence>MSGWLFIMLLSVILFLILVLAVRMPAVQQADDEWVRSLDPIRSAPMIAFFAKLTDFGASRVLIPIVAICTAFLLFKKRYSSSIILPAAYLAERTLNDILKNWIMRNRPPFPHLVAESGYSFPSGHAMNAVSVYGLLILLIVPLIRSGRLKMFWTALCLAMILLIGFSRPFLRVHYFSDILAGYCAGAAVVAACALVQLIIHLPGERGRIR</sequence>
<proteinExistence type="predicted"/>
<feature type="transmembrane region" description="Helical" evidence="1">
    <location>
        <begin position="180"/>
        <end position="200"/>
    </location>
</feature>
<reference evidence="3" key="1">
    <citation type="journal article" date="2014" name="Int. J. Syst. Evol. Microbiol.">
        <title>Complete genome sequence of Corynebacterium casei LMG S-19264T (=DSM 44701T), isolated from a smear-ripened cheese.</title>
        <authorList>
            <consortium name="US DOE Joint Genome Institute (JGI-PGF)"/>
            <person name="Walter F."/>
            <person name="Albersmeier A."/>
            <person name="Kalinowski J."/>
            <person name="Ruckert C."/>
        </authorList>
    </citation>
    <scope>NUCLEOTIDE SEQUENCE</scope>
    <source>
        <strain evidence="3">JCM 15325</strain>
    </source>
</reference>
<keyword evidence="1" id="KW-1133">Transmembrane helix</keyword>
<keyword evidence="1" id="KW-0472">Membrane</keyword>
<dbReference type="Proteomes" id="UP000654670">
    <property type="component" value="Unassembled WGS sequence"/>
</dbReference>
<gene>
    <name evidence="3" type="primary">yodM</name>
    <name evidence="3" type="ORF">GCM10007968_07740</name>
</gene>
<evidence type="ECO:0000313" key="4">
    <source>
        <dbReference type="Proteomes" id="UP000654670"/>
    </source>
</evidence>
<dbReference type="AlphaFoldDB" id="A0A917RZ02"/>
<dbReference type="InterPro" id="IPR000326">
    <property type="entry name" value="PAP2/HPO"/>
</dbReference>
<name>A0A917RZ02_9BACL</name>
<feature type="domain" description="Phosphatidic acid phosphatase type 2/haloperoxidase" evidence="2">
    <location>
        <begin position="83"/>
        <end position="194"/>
    </location>
</feature>
<dbReference type="CDD" id="cd03392">
    <property type="entry name" value="PAP2_like_2"/>
    <property type="match status" value="1"/>
</dbReference>
<dbReference type="PANTHER" id="PTHR14969">
    <property type="entry name" value="SPHINGOSINE-1-PHOSPHATE PHOSPHOHYDROLASE"/>
    <property type="match status" value="1"/>
</dbReference>
<organism evidence="3 4">
    <name type="scientific">Sporolactobacillus putidus</name>
    <dbReference type="NCBI Taxonomy" id="492735"/>
    <lineage>
        <taxon>Bacteria</taxon>
        <taxon>Bacillati</taxon>
        <taxon>Bacillota</taxon>
        <taxon>Bacilli</taxon>
        <taxon>Bacillales</taxon>
        <taxon>Sporolactobacillaceae</taxon>
        <taxon>Sporolactobacillus</taxon>
    </lineage>
</organism>
<comment type="caution">
    <text evidence="3">The sequence shown here is derived from an EMBL/GenBank/DDBJ whole genome shotgun (WGS) entry which is preliminary data.</text>
</comment>